<dbReference type="InterPro" id="IPR026093">
    <property type="entry name" value="MGARP"/>
</dbReference>
<evidence type="ECO:0000256" key="2">
    <source>
        <dbReference type="SAM" id="Phobius"/>
    </source>
</evidence>
<dbReference type="EMBL" id="OX395134">
    <property type="protein sequence ID" value="CAI5784349.1"/>
    <property type="molecule type" value="Genomic_DNA"/>
</dbReference>
<dbReference type="GO" id="GO:0005741">
    <property type="term" value="C:mitochondrial outer membrane"/>
    <property type="evidence" value="ECO:0007669"/>
    <property type="project" value="TreeGrafter"/>
</dbReference>
<feature type="region of interest" description="Disordered" evidence="1">
    <location>
        <begin position="77"/>
        <end position="176"/>
    </location>
</feature>
<sequence>MHLCSFAWRPLVRRLTQGAAPFVRGHAPFRQMSSGSVPGSSGENFIYYLLVAGAAAAGGFLAYRTVTSDKSRYNERISEMQQRTVAEWKPKPWPPQSLENDETEANETTDASEEVKDAVEEETAAVTTGESEVQNEKHTESAEAQREDESPVEEASSGVQEEQDAPSSSEAAQTQA</sequence>
<protein>
    <recommendedName>
        <fullName evidence="3">Protein MGARP N-terminal domain-containing protein</fullName>
    </recommendedName>
</protein>
<keyword evidence="5" id="KW-1185">Reference proteome</keyword>
<reference evidence="4" key="1">
    <citation type="submission" date="2022-12" db="EMBL/GenBank/DDBJ databases">
        <authorList>
            <person name="Alioto T."/>
            <person name="Alioto T."/>
            <person name="Gomez Garrido J."/>
        </authorList>
    </citation>
    <scope>NUCLEOTIDE SEQUENCE</scope>
</reference>
<dbReference type="InterPro" id="IPR032773">
    <property type="entry name" value="MGARP_N"/>
</dbReference>
<dbReference type="AlphaFoldDB" id="A0AA35KVN9"/>
<name>A0AA35KVN9_9SAUR</name>
<keyword evidence="2" id="KW-0812">Transmembrane</keyword>
<dbReference type="GO" id="GO:0008089">
    <property type="term" value="P:anterograde axonal transport"/>
    <property type="evidence" value="ECO:0007669"/>
    <property type="project" value="InterPro"/>
</dbReference>
<feature type="compositionally biased region" description="Polar residues" evidence="1">
    <location>
        <begin position="157"/>
        <end position="176"/>
    </location>
</feature>
<feature type="domain" description="Protein MGARP N-terminal" evidence="3">
    <location>
        <begin position="13"/>
        <end position="174"/>
    </location>
</feature>
<gene>
    <name evidence="4" type="ORF">PODLI_1B034746</name>
</gene>
<keyword evidence="2" id="KW-0472">Membrane</keyword>
<dbReference type="Pfam" id="PF14962">
    <property type="entry name" value="AIF-MLS"/>
    <property type="match status" value="1"/>
</dbReference>
<evidence type="ECO:0000256" key="1">
    <source>
        <dbReference type="SAM" id="MobiDB-lite"/>
    </source>
</evidence>
<evidence type="ECO:0000313" key="5">
    <source>
        <dbReference type="Proteomes" id="UP001178461"/>
    </source>
</evidence>
<feature type="compositionally biased region" description="Basic and acidic residues" evidence="1">
    <location>
        <begin position="134"/>
        <end position="149"/>
    </location>
</feature>
<keyword evidence="2" id="KW-1133">Transmembrane helix</keyword>
<proteinExistence type="predicted"/>
<accession>A0AA35KVN9</accession>
<evidence type="ECO:0000313" key="4">
    <source>
        <dbReference type="EMBL" id="CAI5784349.1"/>
    </source>
</evidence>
<organism evidence="4 5">
    <name type="scientific">Podarcis lilfordi</name>
    <name type="common">Lilford's wall lizard</name>
    <dbReference type="NCBI Taxonomy" id="74358"/>
    <lineage>
        <taxon>Eukaryota</taxon>
        <taxon>Metazoa</taxon>
        <taxon>Chordata</taxon>
        <taxon>Craniata</taxon>
        <taxon>Vertebrata</taxon>
        <taxon>Euteleostomi</taxon>
        <taxon>Lepidosauria</taxon>
        <taxon>Squamata</taxon>
        <taxon>Bifurcata</taxon>
        <taxon>Unidentata</taxon>
        <taxon>Episquamata</taxon>
        <taxon>Laterata</taxon>
        <taxon>Lacertibaenia</taxon>
        <taxon>Lacertidae</taxon>
        <taxon>Podarcis</taxon>
    </lineage>
</organism>
<feature type="compositionally biased region" description="Acidic residues" evidence="1">
    <location>
        <begin position="99"/>
        <end position="112"/>
    </location>
</feature>
<dbReference type="Proteomes" id="UP001178461">
    <property type="component" value="Chromosome 9"/>
</dbReference>
<evidence type="ECO:0000259" key="3">
    <source>
        <dbReference type="Pfam" id="PF14962"/>
    </source>
</evidence>
<feature type="transmembrane region" description="Helical" evidence="2">
    <location>
        <begin position="45"/>
        <end position="63"/>
    </location>
</feature>
<dbReference type="GO" id="GO:1904115">
    <property type="term" value="C:axon cytoplasm"/>
    <property type="evidence" value="ECO:0007669"/>
    <property type="project" value="GOC"/>
</dbReference>
<dbReference type="PANTHER" id="PTHR22910:SF6">
    <property type="entry name" value="PROTEIN MGARP"/>
    <property type="match status" value="1"/>
</dbReference>
<dbReference type="PANTHER" id="PTHR22910">
    <property type="entry name" value="PROTEIN MGARP"/>
    <property type="match status" value="1"/>
</dbReference>